<evidence type="ECO:0000256" key="2">
    <source>
        <dbReference type="ARBA" id="ARBA00023157"/>
    </source>
</evidence>
<evidence type="ECO:0000259" key="5">
    <source>
        <dbReference type="PROSITE" id="PS50853"/>
    </source>
</evidence>
<dbReference type="InterPro" id="IPR036116">
    <property type="entry name" value="FN3_sf"/>
</dbReference>
<feature type="domain" description="Fibronectin type-III" evidence="5">
    <location>
        <begin position="455"/>
        <end position="554"/>
    </location>
</feature>
<keyword evidence="4" id="KW-0119">Carbohydrate metabolism</keyword>
<dbReference type="InterPro" id="IPR015943">
    <property type="entry name" value="WD40/YVTN_repeat-like_dom_sf"/>
</dbReference>
<keyword evidence="3" id="KW-0378">Hydrolase</keyword>
<name>A0ABN3UKN6_9MICO</name>
<gene>
    <name evidence="6" type="ORF">GCM10009867_15510</name>
</gene>
<dbReference type="Proteomes" id="UP001501326">
    <property type="component" value="Unassembled WGS sequence"/>
</dbReference>
<keyword evidence="7" id="KW-1185">Reference proteome</keyword>
<dbReference type="PROSITE" id="PS50853">
    <property type="entry name" value="FN3"/>
    <property type="match status" value="1"/>
</dbReference>
<dbReference type="RefSeq" id="WP_344191833.1">
    <property type="nucleotide sequence ID" value="NZ_BAAARN010000001.1"/>
</dbReference>
<dbReference type="InterPro" id="IPR003961">
    <property type="entry name" value="FN3_dom"/>
</dbReference>
<evidence type="ECO:0000313" key="6">
    <source>
        <dbReference type="EMBL" id="GAA2734740.1"/>
    </source>
</evidence>
<sequence>MGDRHVRRGRLIAVLTAAALGLGLLVAPVAPAGAAPAPIVPVPAGTVTADALPTVQVDGVVWSQVVVGNTVYAGGSFLKARPAGAPPGTDETPRTHLLAYDLTTGELRPGFATTLNGQVLSVAASPDGSRIYLVGDFTTVNGQARRRVAAVDATTGALVTAFRPVGVNSQARAVAVTAGTVYVGGGFAALGNGMPRNNLAAFRASDGAALVWNPDADYTVWALTVSEDGQWVFAGGSFQKVGGQAAYGLAKIGAGKATLDPTWRPAVRNAGVDAGISSLRVQGDFVYGTAWHFGPGGNLEGTFKVPVTTSTLEWVTACHGDNYSAFMANGVVYTAGHSHYCGTHGGGMPQTSPSRFQHAMAWTDTAQGDILTDAVGYGEWRGKALAPSMVGWTPTMTAGTYTGQSQAGWSIVGNDDYIAFGGEFPTVNGVGQQGLVRFARKPLAPAKQGPQIPGGVFTPRLEPTSTTTLRVSWTAAHDRDDLTLDYRVVRDGAYGSPRYTTTALSRWWNLPSLGFVDTGLTPGQTYRYQLVARDADGNTVYGASASVTMPTQDPVETAYAGAVRAAGAQLYWPLNETSGVLVSDRAAGTTPAAEGVGVNDGRVHADSSGTSRILWGRPGAIDGDTAARLSDSTYSRVYASGTTTAPDRFTVQVWVQTGTTRGGRILGFGDVQAGGSAHVDRHLWMDDAGRINFGVRATDGSTRVVTSGSRFNDSRWHLLTATMSSAGMRLYVDGSFVAQRTDTTAGEAYLGYWRLGGDVLTVARGAAPWPNQPTSRGFVGSVDEFAVYPTALSQTQIKALYALRGAGAR</sequence>
<dbReference type="SMART" id="SM00060">
    <property type="entry name" value="FN3"/>
    <property type="match status" value="1"/>
</dbReference>
<dbReference type="CDD" id="cd00063">
    <property type="entry name" value="FN3"/>
    <property type="match status" value="1"/>
</dbReference>
<dbReference type="SMART" id="SM00560">
    <property type="entry name" value="LamGL"/>
    <property type="match status" value="1"/>
</dbReference>
<proteinExistence type="predicted"/>
<reference evidence="6 7" key="1">
    <citation type="journal article" date="2019" name="Int. J. Syst. Evol. Microbiol.">
        <title>The Global Catalogue of Microorganisms (GCM) 10K type strain sequencing project: providing services to taxonomists for standard genome sequencing and annotation.</title>
        <authorList>
            <consortium name="The Broad Institute Genomics Platform"/>
            <consortium name="The Broad Institute Genome Sequencing Center for Infectious Disease"/>
            <person name="Wu L."/>
            <person name="Ma J."/>
        </authorList>
    </citation>
    <scope>NUCLEOTIDE SEQUENCE [LARGE SCALE GENOMIC DNA]</scope>
    <source>
        <strain evidence="6 7">JCM 16378</strain>
    </source>
</reference>
<evidence type="ECO:0000256" key="3">
    <source>
        <dbReference type="ARBA" id="ARBA00023295"/>
    </source>
</evidence>
<dbReference type="EMBL" id="BAAARN010000001">
    <property type="protein sequence ID" value="GAA2734740.1"/>
    <property type="molecule type" value="Genomic_DNA"/>
</dbReference>
<dbReference type="Gene3D" id="2.130.10.10">
    <property type="entry name" value="YVTN repeat-like/Quinoprotein amine dehydrogenase"/>
    <property type="match status" value="1"/>
</dbReference>
<dbReference type="InterPro" id="IPR006558">
    <property type="entry name" value="LamG-like"/>
</dbReference>
<accession>A0ABN3UKN6</accession>
<evidence type="ECO:0000256" key="1">
    <source>
        <dbReference type="ARBA" id="ARBA00022729"/>
    </source>
</evidence>
<protein>
    <recommendedName>
        <fullName evidence="5">Fibronectin type-III domain-containing protein</fullName>
    </recommendedName>
</protein>
<dbReference type="SUPFAM" id="SSF75011">
    <property type="entry name" value="3-carboxy-cis,cis-mucoante lactonizing enzyme"/>
    <property type="match status" value="1"/>
</dbReference>
<dbReference type="SUPFAM" id="SSF49899">
    <property type="entry name" value="Concanavalin A-like lectins/glucanases"/>
    <property type="match status" value="1"/>
</dbReference>
<organism evidence="6 7">
    <name type="scientific">Pedococcus aerophilus</name>
    <dbReference type="NCBI Taxonomy" id="436356"/>
    <lineage>
        <taxon>Bacteria</taxon>
        <taxon>Bacillati</taxon>
        <taxon>Actinomycetota</taxon>
        <taxon>Actinomycetes</taxon>
        <taxon>Micrococcales</taxon>
        <taxon>Intrasporangiaceae</taxon>
        <taxon>Pedococcus</taxon>
    </lineage>
</organism>
<dbReference type="InterPro" id="IPR013320">
    <property type="entry name" value="ConA-like_dom_sf"/>
</dbReference>
<dbReference type="Pfam" id="PF13385">
    <property type="entry name" value="Laminin_G_3"/>
    <property type="match status" value="1"/>
</dbReference>
<keyword evidence="2" id="KW-1015">Disulfide bond</keyword>
<dbReference type="Gene3D" id="2.60.120.200">
    <property type="match status" value="1"/>
</dbReference>
<keyword evidence="4" id="KW-0624">Polysaccharide degradation</keyword>
<dbReference type="Gene3D" id="2.60.40.10">
    <property type="entry name" value="Immunoglobulins"/>
    <property type="match status" value="1"/>
</dbReference>
<evidence type="ECO:0000256" key="4">
    <source>
        <dbReference type="ARBA" id="ARBA00023326"/>
    </source>
</evidence>
<comment type="caution">
    <text evidence="6">The sequence shown here is derived from an EMBL/GenBank/DDBJ whole genome shotgun (WGS) entry which is preliminary data.</text>
</comment>
<keyword evidence="1" id="KW-0732">Signal</keyword>
<dbReference type="InterPro" id="IPR013783">
    <property type="entry name" value="Ig-like_fold"/>
</dbReference>
<dbReference type="SUPFAM" id="SSF49265">
    <property type="entry name" value="Fibronectin type III"/>
    <property type="match status" value="1"/>
</dbReference>
<keyword evidence="3" id="KW-0326">Glycosidase</keyword>
<evidence type="ECO:0000313" key="7">
    <source>
        <dbReference type="Proteomes" id="UP001501326"/>
    </source>
</evidence>